<dbReference type="OrthoDB" id="9788219at2"/>
<organism evidence="6 7">
    <name type="scientific">Luminiphilus syltensis NOR5-1B</name>
    <dbReference type="NCBI Taxonomy" id="565045"/>
    <lineage>
        <taxon>Bacteria</taxon>
        <taxon>Pseudomonadati</taxon>
        <taxon>Pseudomonadota</taxon>
        <taxon>Gammaproteobacteria</taxon>
        <taxon>Cellvibrionales</taxon>
        <taxon>Halieaceae</taxon>
        <taxon>Luminiphilus</taxon>
    </lineage>
</organism>
<evidence type="ECO:0000256" key="2">
    <source>
        <dbReference type="ARBA" id="ARBA00022692"/>
    </source>
</evidence>
<dbReference type="PANTHER" id="PTHR36917:SF1">
    <property type="entry name" value="INNER MEMBRANE-SPANNING PROTEIN YCIB"/>
    <property type="match status" value="1"/>
</dbReference>
<protein>
    <recommendedName>
        <fullName evidence="5">Inner membrane-spanning protein YciB</fullName>
    </recommendedName>
</protein>
<feature type="transmembrane region" description="Helical" evidence="5">
    <location>
        <begin position="135"/>
        <end position="153"/>
    </location>
</feature>
<gene>
    <name evidence="6" type="primary">ispZ</name>
    <name evidence="5" type="synonym">yciB</name>
    <name evidence="6" type="ORF">NOR51B_1259</name>
</gene>
<keyword evidence="4 5" id="KW-0472">Membrane</keyword>
<evidence type="ECO:0000256" key="5">
    <source>
        <dbReference type="HAMAP-Rule" id="MF_00189"/>
    </source>
</evidence>
<dbReference type="Proteomes" id="UP000004699">
    <property type="component" value="Unassembled WGS sequence"/>
</dbReference>
<sequence length="197" mass="22483">MKQLLEMLPIVLFFIAYQMDGEQLLFGDWTYTFNGIYSATAVLMLSTVAMLPIIYAINRKLEKRLIWTSIAVLAFGGATLLFKNELFIQWKPTVFNWAMALVFAGSHFFGEKNLIERLMGSQLQLPDAIWRRINWLWVTHFTVVGTLNIVVAYTFSEATWVSYKLYSSIGFTLLLMILTAALMGPHLKQNVAPENGE</sequence>
<feature type="transmembrane region" description="Helical" evidence="5">
    <location>
        <begin position="37"/>
        <end position="58"/>
    </location>
</feature>
<keyword evidence="5" id="KW-0997">Cell inner membrane</keyword>
<evidence type="ECO:0000256" key="3">
    <source>
        <dbReference type="ARBA" id="ARBA00022989"/>
    </source>
</evidence>
<reference evidence="7" key="1">
    <citation type="journal article" date="2013" name="BMC Microbiol.">
        <title>Taxonomy and evolution of bacteriochlorophyll a-containing members of the OM60/NOR5 clade of marine gammaproteobacteria: description of Luminiphilus syltensis gen. nov., sp. nov., reclassification of Haliea rubra as Pseudohaliea rubra gen. nov., comb. nov., and emendation of Chromatocurvus halotolerans.</title>
        <authorList>
            <person name="Spring S."/>
            <person name="Riedel T."/>
            <person name="Sproer C."/>
            <person name="Yan S."/>
            <person name="Harder J."/>
            <person name="Fuchs B.M."/>
        </authorList>
    </citation>
    <scope>NUCLEOTIDE SEQUENCE [LARGE SCALE GENOMIC DNA]</scope>
    <source>
        <strain evidence="7">NOR51-B</strain>
    </source>
</reference>
<feature type="transmembrane region" description="Helical" evidence="5">
    <location>
        <begin position="94"/>
        <end position="114"/>
    </location>
</feature>
<comment type="similarity">
    <text evidence="5">Belongs to the YciB family.</text>
</comment>
<dbReference type="GO" id="GO:0005886">
    <property type="term" value="C:plasma membrane"/>
    <property type="evidence" value="ECO:0007669"/>
    <property type="project" value="UniProtKB-SubCell"/>
</dbReference>
<dbReference type="HAMAP" id="MF_00189">
    <property type="entry name" value="YciB"/>
    <property type="match status" value="1"/>
</dbReference>
<keyword evidence="1 5" id="KW-1003">Cell membrane</keyword>
<evidence type="ECO:0000256" key="1">
    <source>
        <dbReference type="ARBA" id="ARBA00022475"/>
    </source>
</evidence>
<keyword evidence="7" id="KW-1185">Reference proteome</keyword>
<dbReference type="STRING" id="565045.NOR51B_1259"/>
<dbReference type="EMBL" id="DS999411">
    <property type="protein sequence ID" value="EED35314.1"/>
    <property type="molecule type" value="Genomic_DNA"/>
</dbReference>
<dbReference type="RefSeq" id="WP_009020060.1">
    <property type="nucleotide sequence ID" value="NZ_DS999411.1"/>
</dbReference>
<name>B8KQK2_9GAMM</name>
<dbReference type="AlphaFoldDB" id="B8KQK2"/>
<dbReference type="eggNOG" id="COG2917">
    <property type="taxonomic scope" value="Bacteria"/>
</dbReference>
<evidence type="ECO:0000256" key="4">
    <source>
        <dbReference type="ARBA" id="ARBA00023136"/>
    </source>
</evidence>
<dbReference type="HOGENOM" id="CLU_089554_2_0_6"/>
<feature type="transmembrane region" description="Helical" evidence="5">
    <location>
        <begin position="165"/>
        <end position="183"/>
    </location>
</feature>
<accession>B8KQK2</accession>
<dbReference type="InterPro" id="IPR006008">
    <property type="entry name" value="YciB"/>
</dbReference>
<keyword evidence="3 5" id="KW-1133">Transmembrane helix</keyword>
<dbReference type="PANTHER" id="PTHR36917">
    <property type="entry name" value="INTRACELLULAR SEPTATION PROTEIN A-RELATED"/>
    <property type="match status" value="1"/>
</dbReference>
<evidence type="ECO:0000313" key="7">
    <source>
        <dbReference type="Proteomes" id="UP000004699"/>
    </source>
</evidence>
<dbReference type="Pfam" id="PF04279">
    <property type="entry name" value="IspA"/>
    <property type="match status" value="1"/>
</dbReference>
<comment type="function">
    <text evidence="5">Plays a role in cell envelope biogenesis, maintenance of cell envelope integrity and membrane homeostasis.</text>
</comment>
<keyword evidence="2 5" id="KW-0812">Transmembrane</keyword>
<evidence type="ECO:0000313" key="6">
    <source>
        <dbReference type="EMBL" id="EED35314.1"/>
    </source>
</evidence>
<proteinExistence type="inferred from homology"/>
<comment type="subcellular location">
    <subcellularLocation>
        <location evidence="5">Cell inner membrane</location>
        <topology evidence="5">Multi-pass membrane protein</topology>
    </subcellularLocation>
</comment>
<feature type="transmembrane region" description="Helical" evidence="5">
    <location>
        <begin position="65"/>
        <end position="82"/>
    </location>
</feature>